<comment type="caution">
    <text evidence="2">The sequence shown here is derived from an EMBL/GenBank/DDBJ whole genome shotgun (WGS) entry which is preliminary data.</text>
</comment>
<reference evidence="2" key="2">
    <citation type="submission" date="2019-07" db="EMBL/GenBank/DDBJ databases">
        <authorList>
            <person name="Yang Y."/>
            <person name="Bocs S."/>
            <person name="Baudouin L."/>
        </authorList>
    </citation>
    <scope>NUCLEOTIDE SEQUENCE</scope>
    <source>
        <tissue evidence="2">Spear leaf of Hainan Tall coconut</tissue>
    </source>
</reference>
<dbReference type="Proteomes" id="UP000797356">
    <property type="component" value="Chromosome 3"/>
</dbReference>
<organism evidence="2 3">
    <name type="scientific">Cocos nucifera</name>
    <name type="common">Coconut palm</name>
    <dbReference type="NCBI Taxonomy" id="13894"/>
    <lineage>
        <taxon>Eukaryota</taxon>
        <taxon>Viridiplantae</taxon>
        <taxon>Streptophyta</taxon>
        <taxon>Embryophyta</taxon>
        <taxon>Tracheophyta</taxon>
        <taxon>Spermatophyta</taxon>
        <taxon>Magnoliopsida</taxon>
        <taxon>Liliopsida</taxon>
        <taxon>Arecaceae</taxon>
        <taxon>Arecoideae</taxon>
        <taxon>Cocoseae</taxon>
        <taxon>Attaleinae</taxon>
        <taxon>Cocos</taxon>
    </lineage>
</organism>
<name>A0A8K0MZ23_COCNU</name>
<feature type="compositionally biased region" description="Basic and acidic residues" evidence="1">
    <location>
        <begin position="222"/>
        <end position="232"/>
    </location>
</feature>
<keyword evidence="3" id="KW-1185">Reference proteome</keyword>
<sequence length="232" mass="24657">MPLLIAEDTLPVALMEDEDEASLIEAEFKAPLAKAEVLSIADPPLSAIDPVLPTKDAALPTADLALLTEVAAFPIADPTLATIDSALPYIDLALLAAKPALSVAAPIDQALCIARLPAAPLSVSIPGPRWRLQRPQELRNGAVPAKSKSLKLRRCALLGAVCLRRWCPPSSDASDAAARSASENTVTLVDRRIGGRRRFPGSIFRLRRAALSSRSSPFAGFGERRSNEGRRG</sequence>
<gene>
    <name evidence="2" type="ORF">COCNU_03G006600</name>
</gene>
<dbReference type="AlphaFoldDB" id="A0A8K0MZ23"/>
<dbReference type="EMBL" id="CM017874">
    <property type="protein sequence ID" value="KAG1334541.1"/>
    <property type="molecule type" value="Genomic_DNA"/>
</dbReference>
<evidence type="ECO:0000313" key="3">
    <source>
        <dbReference type="Proteomes" id="UP000797356"/>
    </source>
</evidence>
<feature type="region of interest" description="Disordered" evidence="1">
    <location>
        <begin position="212"/>
        <end position="232"/>
    </location>
</feature>
<protein>
    <submittedName>
        <fullName evidence="2">Uncharacterized protein</fullName>
    </submittedName>
</protein>
<accession>A0A8K0MZ23</accession>
<proteinExistence type="predicted"/>
<evidence type="ECO:0000256" key="1">
    <source>
        <dbReference type="SAM" id="MobiDB-lite"/>
    </source>
</evidence>
<reference evidence="2" key="1">
    <citation type="journal article" date="2017" name="Gigascience">
        <title>The genome draft of coconut (Cocos nucifera).</title>
        <authorList>
            <person name="Xiao Y."/>
            <person name="Xu P."/>
            <person name="Fan H."/>
            <person name="Baudouin L."/>
            <person name="Xia W."/>
            <person name="Bocs S."/>
            <person name="Xu J."/>
            <person name="Li Q."/>
            <person name="Guo A."/>
            <person name="Zhou L."/>
            <person name="Li J."/>
            <person name="Wu Y."/>
            <person name="Ma Z."/>
            <person name="Armero A."/>
            <person name="Issali A.E."/>
            <person name="Liu N."/>
            <person name="Peng M."/>
            <person name="Yang Y."/>
        </authorList>
    </citation>
    <scope>NUCLEOTIDE SEQUENCE</scope>
    <source>
        <tissue evidence="2">Spear leaf of Hainan Tall coconut</tissue>
    </source>
</reference>
<evidence type="ECO:0000313" key="2">
    <source>
        <dbReference type="EMBL" id="KAG1334541.1"/>
    </source>
</evidence>